<accession>A0A481Z4D2</accession>
<evidence type="ECO:0000256" key="1">
    <source>
        <dbReference type="SAM" id="MobiDB-lite"/>
    </source>
</evidence>
<feature type="transmembrane region" description="Helical" evidence="2">
    <location>
        <begin position="20"/>
        <end position="40"/>
    </location>
</feature>
<keyword evidence="2" id="KW-0812">Transmembrane</keyword>
<name>A0A481Z4D2_9VIRU</name>
<feature type="transmembrane region" description="Helical" evidence="2">
    <location>
        <begin position="47"/>
        <end position="70"/>
    </location>
</feature>
<evidence type="ECO:0000313" key="3">
    <source>
        <dbReference type="EMBL" id="QBK90724.1"/>
    </source>
</evidence>
<organism evidence="3">
    <name type="scientific">Pithovirus LCPAC201</name>
    <dbReference type="NCBI Taxonomy" id="2506591"/>
    <lineage>
        <taxon>Viruses</taxon>
        <taxon>Pithoviruses</taxon>
    </lineage>
</organism>
<gene>
    <name evidence="3" type="ORF">LCPAC201_00250</name>
</gene>
<sequence length="146" mass="16405">MDNDHSKRKFGCNTRKTGGISVGVALCIWVVVFIILLIILRAIHIRWFSNIVFSALVAAFVLCFIFPLRFSHGKYIHKSEDAIFGLIIVITWILVIIYIIWKVFTDYDDNQGGSSWWGSSDSSMNKAKSSKMGNSMESNVPPAGPF</sequence>
<protein>
    <recommendedName>
        <fullName evidence="4">Transmembrane protein</fullName>
    </recommendedName>
</protein>
<proteinExistence type="predicted"/>
<dbReference type="EMBL" id="MK500498">
    <property type="protein sequence ID" value="QBK90724.1"/>
    <property type="molecule type" value="Genomic_DNA"/>
</dbReference>
<evidence type="ECO:0008006" key="4">
    <source>
        <dbReference type="Google" id="ProtNLM"/>
    </source>
</evidence>
<evidence type="ECO:0000256" key="2">
    <source>
        <dbReference type="SAM" id="Phobius"/>
    </source>
</evidence>
<keyword evidence="2" id="KW-1133">Transmembrane helix</keyword>
<feature type="region of interest" description="Disordered" evidence="1">
    <location>
        <begin position="127"/>
        <end position="146"/>
    </location>
</feature>
<feature type="transmembrane region" description="Helical" evidence="2">
    <location>
        <begin position="82"/>
        <end position="101"/>
    </location>
</feature>
<feature type="compositionally biased region" description="Low complexity" evidence="1">
    <location>
        <begin position="127"/>
        <end position="136"/>
    </location>
</feature>
<reference evidence="3" key="1">
    <citation type="journal article" date="2019" name="MBio">
        <title>Virus Genomes from Deep Sea Sediments Expand the Ocean Megavirome and Support Independent Origins of Viral Gigantism.</title>
        <authorList>
            <person name="Backstrom D."/>
            <person name="Yutin N."/>
            <person name="Jorgensen S.L."/>
            <person name="Dharamshi J."/>
            <person name="Homa F."/>
            <person name="Zaremba-Niedwiedzka K."/>
            <person name="Spang A."/>
            <person name="Wolf Y.I."/>
            <person name="Koonin E.V."/>
            <person name="Ettema T.J."/>
        </authorList>
    </citation>
    <scope>NUCLEOTIDE SEQUENCE</scope>
</reference>
<keyword evidence="2" id="KW-0472">Membrane</keyword>